<evidence type="ECO:0000256" key="1">
    <source>
        <dbReference type="ARBA" id="ARBA00007197"/>
    </source>
</evidence>
<dbReference type="FunFam" id="3.30.1390.10:FF:000001">
    <property type="entry name" value="50S ribosomal protein L7/L12"/>
    <property type="match status" value="1"/>
</dbReference>
<keyword evidence="2 6" id="KW-0689">Ribosomal protein</keyword>
<evidence type="ECO:0000313" key="6">
    <source>
        <dbReference type="EMBL" id="MBW16974.1"/>
    </source>
</evidence>
<dbReference type="OrthoDB" id="250175at2759"/>
<dbReference type="Pfam" id="PF16320">
    <property type="entry name" value="Ribosomal_L12_N"/>
    <property type="match status" value="1"/>
</dbReference>
<organism evidence="6">
    <name type="scientific">Melanaphis sacchari</name>
    <dbReference type="NCBI Taxonomy" id="742174"/>
    <lineage>
        <taxon>Eukaryota</taxon>
        <taxon>Metazoa</taxon>
        <taxon>Ecdysozoa</taxon>
        <taxon>Arthropoda</taxon>
        <taxon>Hexapoda</taxon>
        <taxon>Insecta</taxon>
        <taxon>Pterygota</taxon>
        <taxon>Neoptera</taxon>
        <taxon>Paraneoptera</taxon>
        <taxon>Hemiptera</taxon>
        <taxon>Sternorrhyncha</taxon>
        <taxon>Aphidomorpha</taxon>
        <taxon>Aphidoidea</taxon>
        <taxon>Aphididae</taxon>
        <taxon>Aphidini</taxon>
        <taxon>Melanaphis</taxon>
    </lineage>
</organism>
<name>A0A2H8TRX9_9HEMI</name>
<evidence type="ECO:0000256" key="2">
    <source>
        <dbReference type="ARBA" id="ARBA00022980"/>
    </source>
</evidence>
<dbReference type="GO" id="GO:0006412">
    <property type="term" value="P:translation"/>
    <property type="evidence" value="ECO:0007669"/>
    <property type="project" value="InterPro"/>
</dbReference>
<gene>
    <name evidence="6" type="primary">Mrpl12</name>
</gene>
<sequence length="176" mass="19446">MLFNTPIRMLGRHLRPLSKKTLRMYSAATQPLTVPEPDGSSLTSSPKLEKLYTEITSLTMVEVSEFTELLKVRLNLKDIPMGAMVSAPAAAAQEEEEDEVAATVKTSFTVKLMKFDEKQKVALIKEVKNLLEGMNLVQAKKFVESAPTVIKSDIGKDEAEKLKEAFTKVGAECVID</sequence>
<dbReference type="InterPro" id="IPR036235">
    <property type="entry name" value="Ribosomal_bL12_oligo_N_sf"/>
</dbReference>
<dbReference type="InterPro" id="IPR014719">
    <property type="entry name" value="Ribosomal_bL12_C/ClpS-like"/>
</dbReference>
<dbReference type="EMBL" id="GFXV01005169">
    <property type="protein sequence ID" value="MBW16974.1"/>
    <property type="molecule type" value="Transcribed_RNA"/>
</dbReference>
<feature type="domain" description="Large ribosomal subunit protein bL12 oligomerization" evidence="5">
    <location>
        <begin position="47"/>
        <end position="92"/>
    </location>
</feature>
<dbReference type="SUPFAM" id="SSF48300">
    <property type="entry name" value="Ribosomal protein L7/12, oligomerisation (N-terminal) domain"/>
    <property type="match status" value="1"/>
</dbReference>
<dbReference type="GO" id="GO:0003729">
    <property type="term" value="F:mRNA binding"/>
    <property type="evidence" value="ECO:0007669"/>
    <property type="project" value="TreeGrafter"/>
</dbReference>
<accession>A0A2H8TRX9</accession>
<dbReference type="AlphaFoldDB" id="A0A2H8TRX9"/>
<dbReference type="InterPro" id="IPR013823">
    <property type="entry name" value="Ribosomal_bL12_C"/>
</dbReference>
<dbReference type="GO" id="GO:0003735">
    <property type="term" value="F:structural constituent of ribosome"/>
    <property type="evidence" value="ECO:0007669"/>
    <property type="project" value="InterPro"/>
</dbReference>
<dbReference type="PANTHER" id="PTHR45987">
    <property type="entry name" value="39S RIBOSOMAL PROTEIN L12"/>
    <property type="match status" value="1"/>
</dbReference>
<feature type="domain" description="Large ribosomal subunit protein bL12 C-terminal" evidence="4">
    <location>
        <begin position="108"/>
        <end position="175"/>
    </location>
</feature>
<dbReference type="Pfam" id="PF00542">
    <property type="entry name" value="Ribosomal_L12"/>
    <property type="match status" value="1"/>
</dbReference>
<dbReference type="SUPFAM" id="SSF54736">
    <property type="entry name" value="ClpS-like"/>
    <property type="match status" value="1"/>
</dbReference>
<dbReference type="InterPro" id="IPR000206">
    <property type="entry name" value="Ribosomal_bL12"/>
</dbReference>
<evidence type="ECO:0000259" key="5">
    <source>
        <dbReference type="Pfam" id="PF16320"/>
    </source>
</evidence>
<evidence type="ECO:0000256" key="3">
    <source>
        <dbReference type="ARBA" id="ARBA00023274"/>
    </source>
</evidence>
<keyword evidence="3" id="KW-0687">Ribonucleoprotein</keyword>
<reference evidence="6" key="1">
    <citation type="submission" date="2017-10" db="EMBL/GenBank/DDBJ databases">
        <title>Transcriptome Assembly of Sugarcane Aphid Adults.</title>
        <authorList>
            <person name="Scully E.D."/>
            <person name="Palmer N.A."/>
            <person name="Geib S.M."/>
            <person name="Sarath G."/>
            <person name="Sattler S.E."/>
        </authorList>
    </citation>
    <scope>NUCLEOTIDE SEQUENCE</scope>
    <source>
        <tissue evidence="6">Whole body</tissue>
    </source>
</reference>
<dbReference type="GO" id="GO:0005762">
    <property type="term" value="C:mitochondrial large ribosomal subunit"/>
    <property type="evidence" value="ECO:0007669"/>
    <property type="project" value="TreeGrafter"/>
</dbReference>
<comment type="similarity">
    <text evidence="1">Belongs to the bacterial ribosomal protein bL12 family.</text>
</comment>
<dbReference type="InterPro" id="IPR008932">
    <property type="entry name" value="Ribosomal_bL12_oligo"/>
</dbReference>
<protein>
    <submittedName>
        <fullName evidence="6">39S ribosomal protein L12, mitochondrial</fullName>
    </submittedName>
</protein>
<dbReference type="PANTHER" id="PTHR45987:SF4">
    <property type="entry name" value="LARGE RIBOSOMAL SUBUNIT PROTEIN BL12M"/>
    <property type="match status" value="1"/>
</dbReference>
<dbReference type="Gene3D" id="3.30.1390.10">
    <property type="match status" value="1"/>
</dbReference>
<evidence type="ECO:0000259" key="4">
    <source>
        <dbReference type="Pfam" id="PF00542"/>
    </source>
</evidence>
<proteinExistence type="inferred from homology"/>